<organism evidence="2 3">
    <name type="scientific">Brevundimonas variabilis</name>
    <dbReference type="NCBI Taxonomy" id="74312"/>
    <lineage>
        <taxon>Bacteria</taxon>
        <taxon>Pseudomonadati</taxon>
        <taxon>Pseudomonadota</taxon>
        <taxon>Alphaproteobacteria</taxon>
        <taxon>Caulobacterales</taxon>
        <taxon>Caulobacteraceae</taxon>
        <taxon>Brevundimonas</taxon>
    </lineage>
</organism>
<sequence length="44" mass="5051">MDDKEDELPRPQSKLLTYLLFVAVGALTMAFWGAVIWLCIRAMH</sequence>
<proteinExistence type="predicted"/>
<comment type="caution">
    <text evidence="2">The sequence shown here is derived from an EMBL/GenBank/DDBJ whole genome shotgun (WGS) entry which is preliminary data.</text>
</comment>
<protein>
    <submittedName>
        <fullName evidence="2">Uncharacterized protein</fullName>
    </submittedName>
</protein>
<gene>
    <name evidence="2" type="ORF">GGR13_003040</name>
</gene>
<evidence type="ECO:0000313" key="3">
    <source>
        <dbReference type="Proteomes" id="UP000545037"/>
    </source>
</evidence>
<name>A0A7W9FHF9_9CAUL</name>
<keyword evidence="1" id="KW-1133">Transmembrane helix</keyword>
<dbReference type="EMBL" id="JACHOR010000005">
    <property type="protein sequence ID" value="MBB5747419.1"/>
    <property type="molecule type" value="Genomic_DNA"/>
</dbReference>
<dbReference type="RefSeq" id="WP_281380612.1">
    <property type="nucleotide sequence ID" value="NZ_JACHOR010000005.1"/>
</dbReference>
<dbReference type="AlphaFoldDB" id="A0A7W9FHF9"/>
<keyword evidence="1" id="KW-0472">Membrane</keyword>
<evidence type="ECO:0000313" key="2">
    <source>
        <dbReference type="EMBL" id="MBB5747419.1"/>
    </source>
</evidence>
<keyword evidence="3" id="KW-1185">Reference proteome</keyword>
<dbReference type="Proteomes" id="UP000545037">
    <property type="component" value="Unassembled WGS sequence"/>
</dbReference>
<reference evidence="2 3" key="1">
    <citation type="submission" date="2020-08" db="EMBL/GenBank/DDBJ databases">
        <title>Genomic Encyclopedia of Type Strains, Phase IV (KMG-IV): sequencing the most valuable type-strain genomes for metagenomic binning, comparative biology and taxonomic classification.</title>
        <authorList>
            <person name="Goeker M."/>
        </authorList>
    </citation>
    <scope>NUCLEOTIDE SEQUENCE [LARGE SCALE GENOMIC DNA]</scope>
    <source>
        <strain evidence="2 3">DSM 4737</strain>
    </source>
</reference>
<keyword evidence="1" id="KW-0812">Transmembrane</keyword>
<accession>A0A7W9FHF9</accession>
<evidence type="ECO:0000256" key="1">
    <source>
        <dbReference type="SAM" id="Phobius"/>
    </source>
</evidence>
<feature type="transmembrane region" description="Helical" evidence="1">
    <location>
        <begin position="15"/>
        <end position="40"/>
    </location>
</feature>